<proteinExistence type="inferred from homology"/>
<dbReference type="GO" id="GO:0016020">
    <property type="term" value="C:membrane"/>
    <property type="evidence" value="ECO:0007669"/>
    <property type="project" value="UniProtKB-SubCell"/>
</dbReference>
<name>A0A7M7KJA1_VARDE</name>
<evidence type="ECO:0008006" key="8">
    <source>
        <dbReference type="Google" id="ProtNLM"/>
    </source>
</evidence>
<evidence type="ECO:0000256" key="4">
    <source>
        <dbReference type="ARBA" id="ARBA00022989"/>
    </source>
</evidence>
<evidence type="ECO:0000313" key="6">
    <source>
        <dbReference type="EnsemblMetazoa" id="XP_022661822"/>
    </source>
</evidence>
<keyword evidence="7" id="KW-1185">Reference proteome</keyword>
<dbReference type="FunCoup" id="A0A7M7KJA1">
    <property type="interactions" value="1517"/>
</dbReference>
<dbReference type="AlphaFoldDB" id="A0A7M7KJA1"/>
<dbReference type="InParanoid" id="A0A7M7KJA1"/>
<dbReference type="OrthoDB" id="10055027at2759"/>
<dbReference type="GO" id="GO:0005783">
    <property type="term" value="C:endoplasmic reticulum"/>
    <property type="evidence" value="ECO:0007669"/>
    <property type="project" value="TreeGrafter"/>
</dbReference>
<evidence type="ECO:0000256" key="3">
    <source>
        <dbReference type="ARBA" id="ARBA00022692"/>
    </source>
</evidence>
<dbReference type="Proteomes" id="UP000594260">
    <property type="component" value="Unplaced"/>
</dbReference>
<comment type="similarity">
    <text evidence="2">Belongs to the TMEM129 family.</text>
</comment>
<dbReference type="EnsemblMetazoa" id="XM_022806087">
    <property type="protein sequence ID" value="XP_022661822"/>
    <property type="gene ID" value="LOC111250631"/>
</dbReference>
<dbReference type="Pfam" id="PF10272">
    <property type="entry name" value="Tmpp129"/>
    <property type="match status" value="1"/>
</dbReference>
<dbReference type="OMA" id="KFATGPP"/>
<keyword evidence="5" id="KW-0472">Membrane</keyword>
<comment type="subcellular location">
    <subcellularLocation>
        <location evidence="1">Membrane</location>
        <topology evidence="1">Multi-pass membrane protein</topology>
    </subcellularLocation>
</comment>
<dbReference type="GeneID" id="111250631"/>
<protein>
    <recommendedName>
        <fullName evidence="8">Transmembrane protein 129</fullName>
    </recommendedName>
</protein>
<dbReference type="RefSeq" id="XP_022661822.1">
    <property type="nucleotide sequence ID" value="XM_022806087.1"/>
</dbReference>
<dbReference type="PANTHER" id="PTHR31322">
    <property type="entry name" value="E3 UBIQUITIN-PROTEIN LIGASE TM129"/>
    <property type="match status" value="1"/>
</dbReference>
<dbReference type="GO" id="GO:0016567">
    <property type="term" value="P:protein ubiquitination"/>
    <property type="evidence" value="ECO:0007669"/>
    <property type="project" value="InterPro"/>
</dbReference>
<dbReference type="PANTHER" id="PTHR31322:SF2">
    <property type="entry name" value="E3 UBIQUITIN-PROTEIN LIGASE TM129"/>
    <property type="match status" value="1"/>
</dbReference>
<dbReference type="KEGG" id="vde:111250631"/>
<organism evidence="6 7">
    <name type="scientific">Varroa destructor</name>
    <name type="common">Honeybee mite</name>
    <dbReference type="NCBI Taxonomy" id="109461"/>
    <lineage>
        <taxon>Eukaryota</taxon>
        <taxon>Metazoa</taxon>
        <taxon>Ecdysozoa</taxon>
        <taxon>Arthropoda</taxon>
        <taxon>Chelicerata</taxon>
        <taxon>Arachnida</taxon>
        <taxon>Acari</taxon>
        <taxon>Parasitiformes</taxon>
        <taxon>Mesostigmata</taxon>
        <taxon>Gamasina</taxon>
        <taxon>Dermanyssoidea</taxon>
        <taxon>Varroidae</taxon>
        <taxon>Varroa</taxon>
    </lineage>
</organism>
<keyword evidence="3" id="KW-0812">Transmembrane</keyword>
<evidence type="ECO:0000256" key="1">
    <source>
        <dbReference type="ARBA" id="ARBA00004141"/>
    </source>
</evidence>
<evidence type="ECO:0000256" key="2">
    <source>
        <dbReference type="ARBA" id="ARBA00007332"/>
    </source>
</evidence>
<reference evidence="6" key="1">
    <citation type="submission" date="2021-01" db="UniProtKB">
        <authorList>
            <consortium name="EnsemblMetazoa"/>
        </authorList>
    </citation>
    <scope>IDENTIFICATION</scope>
</reference>
<sequence>MIPASLLLQSLLGSKIMIASEGVWFSVVYAVFCLCVIAPPSEFVQAGLTISQLFKDLLGDETTDFMQYHLRRAALTTLIHSALPLGYAIGLCVFELEPAAKDGPEGTYMAQSRNVWTALFVVSLLFLASTMHRVLRWHFSEWKEHPVVKVLHIYAAEIEGNWLEIAARINAEFRQADKFISQGGITRTIVLRTWLLRVGPDDIKLIQNADAKLRVVSSAEHRVSHINSTGVQCLDISVQSQRPGVPSFTIRVNSGDYDQLRARLPLENVKNIPIHRNLGDRFIDAFKTVISQNPPLEVNEEPEFCIGCMQDVADVTLRRSCEGILNPEQQGESGVFAPGSSTRSACVGCLCRPLWCSSCLARWFVARQNQDQPHTWLMGKCPCPNCRSTFCLLDVRPLVVQNYQRTTPDKP</sequence>
<dbReference type="GO" id="GO:0061630">
    <property type="term" value="F:ubiquitin protein ligase activity"/>
    <property type="evidence" value="ECO:0007669"/>
    <property type="project" value="InterPro"/>
</dbReference>
<evidence type="ECO:0000256" key="5">
    <source>
        <dbReference type="ARBA" id="ARBA00023136"/>
    </source>
</evidence>
<keyword evidence="4" id="KW-1133">Transmembrane helix</keyword>
<evidence type="ECO:0000313" key="7">
    <source>
        <dbReference type="Proteomes" id="UP000594260"/>
    </source>
</evidence>
<accession>A0A7M7KJA1</accession>
<dbReference type="InterPro" id="IPR018801">
    <property type="entry name" value="TM129"/>
</dbReference>